<dbReference type="Gene3D" id="6.20.50.160">
    <property type="match status" value="1"/>
</dbReference>
<comment type="function">
    <text evidence="5">Binds covalently through a thioester bond to the pathogen surface resulting in pathogen clearance.</text>
</comment>
<dbReference type="GO" id="GO:0002376">
    <property type="term" value="P:immune system process"/>
    <property type="evidence" value="ECO:0007669"/>
    <property type="project" value="UniProtKB-KW"/>
</dbReference>
<comment type="subunit">
    <text evidence="6">Heterodimer of a TEP1-N chain and an TEP1-C chain non-covalently linked. Forms a complex composed of TEP1-N and TEP1-C heterodimer, LRIM1 and APL1C; the interaction stabilizes TEP1-N and TEP1-C heterodimer, prevents its binding to tissues while circulating in the hemolymph and protects the thioester bond from hydrolysis. Mature TEP1 and to a lesser extent full-length TEP1 interact with SPCLIP1; the interaction is induced by microbial infection.</text>
</comment>
<feature type="domain" description="Alpha-2-macroglobulin bait region" evidence="9">
    <location>
        <begin position="394"/>
        <end position="528"/>
    </location>
</feature>
<evidence type="ECO:0000256" key="8">
    <source>
        <dbReference type="SAM" id="MobiDB-lite"/>
    </source>
</evidence>
<proteinExistence type="predicted"/>
<dbReference type="PANTHER" id="PTHR11412:SF136">
    <property type="entry name" value="CD109 ANTIGEN"/>
    <property type="match status" value="1"/>
</dbReference>
<dbReference type="GO" id="GO:0004866">
    <property type="term" value="F:endopeptidase inhibitor activity"/>
    <property type="evidence" value="ECO:0007669"/>
    <property type="project" value="InterPro"/>
</dbReference>
<keyword evidence="2" id="KW-0391">Immunity</keyword>
<evidence type="ECO:0000313" key="11">
    <source>
        <dbReference type="EMBL" id="KAI8043711.1"/>
    </source>
</evidence>
<keyword evidence="1" id="KW-0732">Signal</keyword>
<dbReference type="Pfam" id="PF00207">
    <property type="entry name" value="A2M"/>
    <property type="match status" value="1"/>
</dbReference>
<dbReference type="InterPro" id="IPR001599">
    <property type="entry name" value="Macroglobln_a2"/>
</dbReference>
<dbReference type="InterPro" id="IPR002890">
    <property type="entry name" value="MG2"/>
</dbReference>
<dbReference type="Gene3D" id="2.60.40.1940">
    <property type="match status" value="1"/>
</dbReference>
<evidence type="ECO:0000256" key="5">
    <source>
        <dbReference type="ARBA" id="ARBA00057615"/>
    </source>
</evidence>
<dbReference type="GO" id="GO:0005615">
    <property type="term" value="C:extracellular space"/>
    <property type="evidence" value="ECO:0007669"/>
    <property type="project" value="UniProtKB-ARBA"/>
</dbReference>
<evidence type="ECO:0000256" key="7">
    <source>
        <dbReference type="ARBA" id="ARBA00078071"/>
    </source>
</evidence>
<dbReference type="SMART" id="SM01360">
    <property type="entry name" value="A2M"/>
    <property type="match status" value="1"/>
</dbReference>
<evidence type="ECO:0000256" key="1">
    <source>
        <dbReference type="ARBA" id="ARBA00022729"/>
    </source>
</evidence>
<gene>
    <name evidence="11" type="ORF">M5D96_005049</name>
</gene>
<dbReference type="Gene3D" id="2.60.40.2950">
    <property type="match status" value="1"/>
</dbReference>
<evidence type="ECO:0000259" key="10">
    <source>
        <dbReference type="SMART" id="SM01360"/>
    </source>
</evidence>
<dbReference type="FunFam" id="2.60.40.1930:FF:000001">
    <property type="entry name" value="CD109 isoform 3"/>
    <property type="match status" value="1"/>
</dbReference>
<keyword evidence="12" id="KW-1185">Reference proteome</keyword>
<evidence type="ECO:0000256" key="6">
    <source>
        <dbReference type="ARBA" id="ARBA00063781"/>
    </source>
</evidence>
<dbReference type="Gene3D" id="2.60.40.1930">
    <property type="match status" value="2"/>
</dbReference>
<dbReference type="InterPro" id="IPR013783">
    <property type="entry name" value="Ig-like_fold"/>
</dbReference>
<protein>
    <recommendedName>
        <fullName evidence="7">TEP1-F</fullName>
    </recommendedName>
</protein>
<dbReference type="Pfam" id="PF01835">
    <property type="entry name" value="MG2"/>
    <property type="match status" value="1"/>
</dbReference>
<dbReference type="Gene3D" id="2.20.130.20">
    <property type="match status" value="1"/>
</dbReference>
<dbReference type="Pfam" id="PF17791">
    <property type="entry name" value="MG3"/>
    <property type="match status" value="1"/>
</dbReference>
<dbReference type="Gene3D" id="2.60.40.10">
    <property type="entry name" value="Immunoglobulins"/>
    <property type="match status" value="1"/>
</dbReference>
<keyword evidence="3" id="KW-0882">Thioester bond</keyword>
<feature type="region of interest" description="Disordered" evidence="8">
    <location>
        <begin position="578"/>
        <end position="613"/>
    </location>
</feature>
<dbReference type="AlphaFoldDB" id="A0A9P9YV92"/>
<dbReference type="PANTHER" id="PTHR11412">
    <property type="entry name" value="MACROGLOBULIN / COMPLEMENT"/>
    <property type="match status" value="1"/>
</dbReference>
<evidence type="ECO:0000259" key="9">
    <source>
        <dbReference type="SMART" id="SM01359"/>
    </source>
</evidence>
<evidence type="ECO:0000256" key="2">
    <source>
        <dbReference type="ARBA" id="ARBA00022859"/>
    </source>
</evidence>
<reference evidence="11" key="1">
    <citation type="journal article" date="2023" name="Genome Biol. Evol.">
        <title>Long-read-based Genome Assembly of Drosophila gunungcola Reveals Fewer Chemosensory Genes in Flower-breeding Species.</title>
        <authorList>
            <person name="Negi A."/>
            <person name="Liao B.Y."/>
            <person name="Yeh S.D."/>
        </authorList>
    </citation>
    <scope>NUCLEOTIDE SEQUENCE</scope>
    <source>
        <strain evidence="11">Sukarami</strain>
    </source>
</reference>
<dbReference type="SMART" id="SM01359">
    <property type="entry name" value="A2M_N_2"/>
    <property type="match status" value="1"/>
</dbReference>
<name>A0A9P9YV92_9MUSC</name>
<dbReference type="InterPro" id="IPR041555">
    <property type="entry name" value="MG3"/>
</dbReference>
<evidence type="ECO:0000256" key="4">
    <source>
        <dbReference type="ARBA" id="ARBA00023180"/>
    </source>
</evidence>
<keyword evidence="4" id="KW-0325">Glycoprotein</keyword>
<feature type="compositionally biased region" description="Polar residues" evidence="8">
    <location>
        <begin position="602"/>
        <end position="611"/>
    </location>
</feature>
<evidence type="ECO:0000256" key="3">
    <source>
        <dbReference type="ARBA" id="ARBA00022966"/>
    </source>
</evidence>
<comment type="caution">
    <text evidence="11">The sequence shown here is derived from an EMBL/GenBank/DDBJ whole genome shotgun (WGS) entry which is preliminary data.</text>
</comment>
<feature type="domain" description="Alpha-2-macroglobulin" evidence="10">
    <location>
        <begin position="621"/>
        <end position="713"/>
    </location>
</feature>
<dbReference type="Pfam" id="PF07703">
    <property type="entry name" value="A2M_BRD"/>
    <property type="match status" value="1"/>
</dbReference>
<dbReference type="InterPro" id="IPR011625">
    <property type="entry name" value="A2M_N_BRD"/>
</dbReference>
<organism evidence="11 12">
    <name type="scientific">Drosophila gunungcola</name>
    <name type="common">fruit fly</name>
    <dbReference type="NCBI Taxonomy" id="103775"/>
    <lineage>
        <taxon>Eukaryota</taxon>
        <taxon>Metazoa</taxon>
        <taxon>Ecdysozoa</taxon>
        <taxon>Arthropoda</taxon>
        <taxon>Hexapoda</taxon>
        <taxon>Insecta</taxon>
        <taxon>Pterygota</taxon>
        <taxon>Neoptera</taxon>
        <taxon>Endopterygota</taxon>
        <taxon>Diptera</taxon>
        <taxon>Brachycera</taxon>
        <taxon>Muscomorpha</taxon>
        <taxon>Ephydroidea</taxon>
        <taxon>Drosophilidae</taxon>
        <taxon>Drosophila</taxon>
        <taxon>Sophophora</taxon>
    </lineage>
</organism>
<dbReference type="InterPro" id="IPR050473">
    <property type="entry name" value="A2M/Complement_sys"/>
</dbReference>
<evidence type="ECO:0000313" key="12">
    <source>
        <dbReference type="Proteomes" id="UP001059596"/>
    </source>
</evidence>
<dbReference type="EMBL" id="JAMKOV010000002">
    <property type="protein sequence ID" value="KAI8043711.1"/>
    <property type="molecule type" value="Genomic_DNA"/>
</dbReference>
<sequence>MPGDNIYSVVGPKTIRPYSSYNVAVTMHSAPRPTQVTVSLKGPSFSEMKNVEVAPMSSQNVAFDIAKITSGDYQLKVEGVGGVVFQNSTSLEFADDKNWIYIQTDKATYKPNDTVQFRVLFVDRNTRPATIDKPITIEIHDGAKNMIKQWEDVKPTKGTFTEKLQLSDQPVLGNWTMTVRIKDMAEETKTFVVDKYVMPKFEVKVITKKDVVHSQGYIMATIVAKYTFRKPVKGTVVYSIEGSGIEESLPIDGSVNVELPFAATAKSPLKITAIVTEELTDLKHNGTAYVSLHQHRYQLQEYHWPTTYTPGINYNFTTAVKNVDGTAVQGLSKMVRLDVLCCQDRRTIKSAFPQGIAKHTVMFPDNSCLSCLVTAKIGNAADIKQYTYKLNKSLQIEVITKKPKLRHPLSINVVSSSYLPYFMLAIVARGNIIFSRYIRVEGGHRNKTLTFEPKFDMVPQATLVVHYVVNGVLFTDEKTIDVEKDFGNTIAISAPTDAKPKENVSLRVKTDPHSFVGLLGVDMSVDLLRSGNNLNRDQILNNLLKYSTDVVTLTNANADIGNVIFGCYTDPDNNGCTVSPPSRSVDMKGPAGGKNLPPATAVGSSSAQDSTPPVRKLFPETWFFEDVSDVGANGEFKWDKVVPDTMTTWMITGFSLNSNTGLAVTRSESRVRVFQPFFATTNLPYSVKLNEVLAVPVIVFNYLDRAVRAKVSMDNSERQYEFIEATSANVTKELRQLRRGKFLSIPANTGRSISFMIKPTKVGLITLKITANGGQAGDAIHEIQWSPMA</sequence>
<dbReference type="Proteomes" id="UP001059596">
    <property type="component" value="Unassembled WGS sequence"/>
</dbReference>
<accession>A0A9P9YV92</accession>